<name>A0A5C8CG93_9SPIR</name>
<dbReference type="SFLD" id="SFLDS00029">
    <property type="entry name" value="Radical_SAM"/>
    <property type="match status" value="1"/>
</dbReference>
<comment type="caution">
    <text evidence="5">The sequence shown here is derived from an EMBL/GenBank/DDBJ whole genome shotgun (WGS) entry which is preliminary data.</text>
</comment>
<dbReference type="Pfam" id="PF04055">
    <property type="entry name" value="Radical_SAM"/>
    <property type="match status" value="1"/>
</dbReference>
<dbReference type="GO" id="GO:0003824">
    <property type="term" value="F:catalytic activity"/>
    <property type="evidence" value="ECO:0007669"/>
    <property type="project" value="InterPro"/>
</dbReference>
<keyword evidence="2" id="KW-0408">Iron</keyword>
<dbReference type="SUPFAM" id="SSF102114">
    <property type="entry name" value="Radical SAM enzymes"/>
    <property type="match status" value="1"/>
</dbReference>
<dbReference type="SFLD" id="SFLDG01084">
    <property type="entry name" value="Uncharacterised_Radical_SAM_Su"/>
    <property type="match status" value="1"/>
</dbReference>
<evidence type="ECO:0000256" key="2">
    <source>
        <dbReference type="ARBA" id="ARBA00023004"/>
    </source>
</evidence>
<dbReference type="InterPro" id="IPR058240">
    <property type="entry name" value="rSAM_sf"/>
</dbReference>
<keyword evidence="1" id="KW-0479">Metal-binding</keyword>
<gene>
    <name evidence="5" type="ORF">EPJ80_10045</name>
</gene>
<accession>A0A5C8CG93</accession>
<dbReference type="Gene3D" id="3.80.30.30">
    <property type="match status" value="1"/>
</dbReference>
<dbReference type="CDD" id="cd01335">
    <property type="entry name" value="Radical_SAM"/>
    <property type="match status" value="1"/>
</dbReference>
<evidence type="ECO:0000256" key="3">
    <source>
        <dbReference type="ARBA" id="ARBA00023014"/>
    </source>
</evidence>
<evidence type="ECO:0000313" key="5">
    <source>
        <dbReference type="EMBL" id="TXJ12027.1"/>
    </source>
</evidence>
<dbReference type="Proteomes" id="UP000325116">
    <property type="component" value="Unassembled WGS sequence"/>
</dbReference>
<dbReference type="AlphaFoldDB" id="A0A5C8CG93"/>
<dbReference type="EMBL" id="SAXT01000005">
    <property type="protein sequence ID" value="TXJ12027.1"/>
    <property type="molecule type" value="Genomic_DNA"/>
</dbReference>
<dbReference type="PANTHER" id="PTHR43432">
    <property type="entry name" value="SLR0285 PROTEIN"/>
    <property type="match status" value="1"/>
</dbReference>
<dbReference type="GO" id="GO:0046872">
    <property type="term" value="F:metal ion binding"/>
    <property type="evidence" value="ECO:0007669"/>
    <property type="project" value="UniProtKB-KW"/>
</dbReference>
<evidence type="ECO:0000256" key="1">
    <source>
        <dbReference type="ARBA" id="ARBA00022723"/>
    </source>
</evidence>
<dbReference type="PANTHER" id="PTHR43432:SF5">
    <property type="entry name" value="ELP3_MIAA_NIFB-LIKE RADICAL SAM CORE DOMAIN-CONTAINING PROTEIN"/>
    <property type="match status" value="1"/>
</dbReference>
<dbReference type="InterPro" id="IPR040086">
    <property type="entry name" value="MJ0683-like"/>
</dbReference>
<feature type="domain" description="Radical SAM core" evidence="4">
    <location>
        <begin position="35"/>
        <end position="207"/>
    </location>
</feature>
<evidence type="ECO:0000259" key="4">
    <source>
        <dbReference type="Pfam" id="PF04055"/>
    </source>
</evidence>
<evidence type="ECO:0000313" key="6">
    <source>
        <dbReference type="Proteomes" id="UP000325116"/>
    </source>
</evidence>
<dbReference type="RefSeq" id="WP_147758869.1">
    <property type="nucleotide sequence ID" value="NZ_SAXT01000005.1"/>
</dbReference>
<keyword evidence="3" id="KW-0411">Iron-sulfur</keyword>
<dbReference type="GO" id="GO:0051536">
    <property type="term" value="F:iron-sulfur cluster binding"/>
    <property type="evidence" value="ECO:0007669"/>
    <property type="project" value="UniProtKB-KW"/>
</dbReference>
<dbReference type="InterPro" id="IPR007197">
    <property type="entry name" value="rSAM"/>
</dbReference>
<reference evidence="5 6" key="1">
    <citation type="journal article" date="1992" name="Lakartidningen">
        <title>[Penicillin V and not amoxicillin is the first choice preparation in acute otitis].</title>
        <authorList>
            <person name="Kamme C."/>
            <person name="Lundgren K."/>
            <person name="Prellner K."/>
        </authorList>
    </citation>
    <scope>NUCLEOTIDE SEQUENCE [LARGE SCALE GENOMIC DNA]</scope>
    <source>
        <strain evidence="5 6">W1</strain>
    </source>
</reference>
<protein>
    <submittedName>
        <fullName evidence="5">Radical SAM protein</fullName>
    </submittedName>
</protein>
<organism evidence="5 6">
    <name type="scientific">Brachyspira aalborgi</name>
    <dbReference type="NCBI Taxonomy" id="29522"/>
    <lineage>
        <taxon>Bacteria</taxon>
        <taxon>Pseudomonadati</taxon>
        <taxon>Spirochaetota</taxon>
        <taxon>Spirochaetia</taxon>
        <taxon>Brachyspirales</taxon>
        <taxon>Brachyspiraceae</taxon>
        <taxon>Brachyspira</taxon>
    </lineage>
</organism>
<proteinExistence type="predicted"/>
<sequence length="302" mass="35818">MFETEIKPKIIYREINCKSAINKIKNKFGFCNDLNIYRGCLHKCYYCYAVYSHKYINSRDFFNEIFVKKNIAEVLEKELSSKSCKRETINLGSVTDSYQKAEEDYKIMPDILKLLIKYKTPMCISTKSDLILRDFELIDKLSNIVPVRIASTITTACEKLSSLIEPNVISPLKRFETLKEFKKTKAIVGVHTIPVMPFITEDGLENLFIKTKENNLDYIICEVLNLKGECRKIYLNFVRKNFPQHYKKYLYIYNNNGELKEEYKNKIYKKIKFLEEKYNINYDSNNFDKVYIENETNLFNYI</sequence>